<evidence type="ECO:0000313" key="6">
    <source>
        <dbReference type="EMBL" id="EQD70175.1"/>
    </source>
</evidence>
<comment type="similarity">
    <text evidence="1">Belongs to the SIMIBI class G3E GTPase family. ArgK/MeaB subfamily.</text>
</comment>
<keyword evidence="4" id="KW-0342">GTP-binding</keyword>
<dbReference type="PANTHER" id="PTHR43087:SF1">
    <property type="entry name" value="LAO_AO TRANSPORT SYSTEM ATPASE"/>
    <property type="match status" value="1"/>
</dbReference>
<dbReference type="NCBIfam" id="TIGR00750">
    <property type="entry name" value="lao"/>
    <property type="match status" value="1"/>
</dbReference>
<dbReference type="EMBL" id="AUZY01003240">
    <property type="protein sequence ID" value="EQD70175.1"/>
    <property type="molecule type" value="Genomic_DNA"/>
</dbReference>
<dbReference type="InterPro" id="IPR027417">
    <property type="entry name" value="P-loop_NTPase"/>
</dbReference>
<dbReference type="GO" id="GO:0003924">
    <property type="term" value="F:GTPase activity"/>
    <property type="evidence" value="ECO:0007669"/>
    <property type="project" value="InterPro"/>
</dbReference>
<keyword evidence="5" id="KW-0143">Chaperone</keyword>
<dbReference type="InterPro" id="IPR052040">
    <property type="entry name" value="GTPase/Isobutyryl-CoA_mutase"/>
</dbReference>
<dbReference type="PANTHER" id="PTHR43087">
    <property type="entry name" value="LYSINE/ARGININE/ORNITHINE TRANSPORT SYSTEM KINASE"/>
    <property type="match status" value="1"/>
</dbReference>
<comment type="caution">
    <text evidence="6">The sequence shown here is derived from an EMBL/GenBank/DDBJ whole genome shotgun (WGS) entry which is preliminary data.</text>
</comment>
<evidence type="ECO:0000256" key="1">
    <source>
        <dbReference type="ARBA" id="ARBA00009625"/>
    </source>
</evidence>
<keyword evidence="3" id="KW-0378">Hydrolase</keyword>
<dbReference type="Gene3D" id="3.40.50.300">
    <property type="entry name" value="P-loop containing nucleotide triphosphate hydrolases"/>
    <property type="match status" value="1"/>
</dbReference>
<feature type="non-terminal residue" evidence="6">
    <location>
        <position position="251"/>
    </location>
</feature>
<evidence type="ECO:0000256" key="2">
    <source>
        <dbReference type="ARBA" id="ARBA00022741"/>
    </source>
</evidence>
<dbReference type="Pfam" id="PF03308">
    <property type="entry name" value="MeaB"/>
    <property type="match status" value="1"/>
</dbReference>
<keyword evidence="2" id="KW-0547">Nucleotide-binding</keyword>
<dbReference type="AlphaFoldDB" id="T1CML6"/>
<sequence>MEQDDPAFAPVERELYGSTGRATVVGITGPLGVGKSSLVSRLIAHIRTLDRTVAVVAVDPSSPFSGGSVLGDRIRMERGDRDAGVFIRSMASRGYSGGIALATRRTVRLLDAAGFDVILVETVGSGQVDVDIRDVASTSVVVLIPHLGDEVQTLKAGLFEIADVFCVNKSDLPGADQARRDLVELAAFGTPRDGWRPPVAATSTTLPSGTGELWSSVEKHERFLDENDLRTPLRRRQALREILDLMKRRVE</sequence>
<gene>
    <name evidence="6" type="ORF">B1B_05144</name>
</gene>
<accession>T1CML6</accession>
<name>T1CML6_9ZZZZ</name>
<reference evidence="6" key="2">
    <citation type="journal article" date="2014" name="ISME J.">
        <title>Microbial stratification in low pH oxic and suboxic macroscopic growths along an acid mine drainage.</title>
        <authorList>
            <person name="Mendez-Garcia C."/>
            <person name="Mesa V."/>
            <person name="Sprenger R.R."/>
            <person name="Richter M."/>
            <person name="Diez M.S."/>
            <person name="Solano J."/>
            <person name="Bargiela R."/>
            <person name="Golyshina O.V."/>
            <person name="Manteca A."/>
            <person name="Ramos J.L."/>
            <person name="Gallego J.R."/>
            <person name="Llorente I."/>
            <person name="Martins Dos Santos V.A."/>
            <person name="Jensen O.N."/>
            <person name="Pelaez A.I."/>
            <person name="Sanchez J."/>
            <person name="Ferrer M."/>
        </authorList>
    </citation>
    <scope>NUCLEOTIDE SEQUENCE</scope>
</reference>
<reference evidence="6" key="1">
    <citation type="submission" date="2013-08" db="EMBL/GenBank/DDBJ databases">
        <authorList>
            <person name="Mendez C."/>
            <person name="Richter M."/>
            <person name="Ferrer M."/>
            <person name="Sanchez J."/>
        </authorList>
    </citation>
    <scope>NUCLEOTIDE SEQUENCE</scope>
</reference>
<proteinExistence type="inferred from homology"/>
<protein>
    <submittedName>
        <fullName evidence="6">ArgK protein</fullName>
    </submittedName>
</protein>
<evidence type="ECO:0000256" key="5">
    <source>
        <dbReference type="ARBA" id="ARBA00023186"/>
    </source>
</evidence>
<organism evidence="6">
    <name type="scientific">mine drainage metagenome</name>
    <dbReference type="NCBI Taxonomy" id="410659"/>
    <lineage>
        <taxon>unclassified sequences</taxon>
        <taxon>metagenomes</taxon>
        <taxon>ecological metagenomes</taxon>
    </lineage>
</organism>
<dbReference type="InterPro" id="IPR005129">
    <property type="entry name" value="GTPase_ArgK"/>
</dbReference>
<evidence type="ECO:0000256" key="4">
    <source>
        <dbReference type="ARBA" id="ARBA00023134"/>
    </source>
</evidence>
<dbReference type="SUPFAM" id="SSF52540">
    <property type="entry name" value="P-loop containing nucleoside triphosphate hydrolases"/>
    <property type="match status" value="1"/>
</dbReference>
<dbReference type="GO" id="GO:0005525">
    <property type="term" value="F:GTP binding"/>
    <property type="evidence" value="ECO:0007669"/>
    <property type="project" value="UniProtKB-KW"/>
</dbReference>
<evidence type="ECO:0000256" key="3">
    <source>
        <dbReference type="ARBA" id="ARBA00022801"/>
    </source>
</evidence>